<protein>
    <submittedName>
        <fullName evidence="1">Glycosyltransferase family 1 protein</fullName>
    </submittedName>
</protein>
<organism evidence="1 2">
    <name type="scientific">Alkalimonas delamerensis</name>
    <dbReference type="NCBI Taxonomy" id="265981"/>
    <lineage>
        <taxon>Bacteria</taxon>
        <taxon>Pseudomonadati</taxon>
        <taxon>Pseudomonadota</taxon>
        <taxon>Gammaproteobacteria</taxon>
        <taxon>Alkalimonas</taxon>
    </lineage>
</organism>
<sequence>MATVKLSRIFVVEERSNPSTDFFVAPKLQQSGTEVEHCNLQQTPEIGAGEQVALVFVRYVSKAWQQWLQQHRLQVHRLIYFMDDDLFDLAAFRGLPWRYRYKLARLAYSRRKWLQQNKAELWVSTPFLQSKYAFWQPKLVQACLPSVQPAQLTLFYHGSASHQAEIEWLKPVVAGVLEEEPAVSFEIIGNSEINWLYRGLPRVHVLHPMSWPAYQALLARGQRDIGLAPLLAGRFNQARSYTKFFDITRARAVGLYSEGSIYQQVVQHDDNGLLLPNEPQRWADAIVDLVRQPERRQRLQQQAVQSCQRLENPVWEE</sequence>
<gene>
    <name evidence="1" type="ORF">Q3O59_08000</name>
</gene>
<evidence type="ECO:0000313" key="2">
    <source>
        <dbReference type="Proteomes" id="UP001236258"/>
    </source>
</evidence>
<comment type="caution">
    <text evidence="1">The sequence shown here is derived from an EMBL/GenBank/DDBJ whole genome shotgun (WGS) entry which is preliminary data.</text>
</comment>
<dbReference type="Gene3D" id="3.40.50.2000">
    <property type="entry name" value="Glycogen Phosphorylase B"/>
    <property type="match status" value="1"/>
</dbReference>
<reference evidence="1 2" key="1">
    <citation type="submission" date="2023-08" db="EMBL/GenBank/DDBJ databases">
        <authorList>
            <person name="Joshi A."/>
            <person name="Thite S."/>
        </authorList>
    </citation>
    <scope>NUCLEOTIDE SEQUENCE [LARGE SCALE GENOMIC DNA]</scope>
    <source>
        <strain evidence="1 2">1E1</strain>
    </source>
</reference>
<dbReference type="RefSeq" id="WP_305945056.1">
    <property type="nucleotide sequence ID" value="NZ_JAUZVY010000002.1"/>
</dbReference>
<dbReference type="Proteomes" id="UP001236258">
    <property type="component" value="Unassembled WGS sequence"/>
</dbReference>
<evidence type="ECO:0000313" key="1">
    <source>
        <dbReference type="EMBL" id="MDP4528969.1"/>
    </source>
</evidence>
<dbReference type="SUPFAM" id="SSF53756">
    <property type="entry name" value="UDP-Glycosyltransferase/glycogen phosphorylase"/>
    <property type="match status" value="1"/>
</dbReference>
<proteinExistence type="predicted"/>
<dbReference type="EMBL" id="JAUZVY010000002">
    <property type="protein sequence ID" value="MDP4528969.1"/>
    <property type="molecule type" value="Genomic_DNA"/>
</dbReference>
<name>A0ABT9GPZ6_9GAMM</name>
<accession>A0ABT9GPZ6</accession>
<keyword evidence="2" id="KW-1185">Reference proteome</keyword>